<dbReference type="InterPro" id="IPR028094">
    <property type="entry name" value="RTC4_C"/>
</dbReference>
<evidence type="ECO:0000256" key="1">
    <source>
        <dbReference type="ARBA" id="ARBA00002738"/>
    </source>
</evidence>
<dbReference type="AlphaFoldDB" id="A0A9W8JAX7"/>
<name>A0A9W8JAX7_9AGAR</name>
<feature type="region of interest" description="Disordered" evidence="8">
    <location>
        <begin position="1"/>
        <end position="144"/>
    </location>
</feature>
<feature type="domain" description="Restriction of telomere capping protein 4 C-terminal" evidence="9">
    <location>
        <begin position="253"/>
        <end position="382"/>
    </location>
</feature>
<dbReference type="EMBL" id="JANBPK010000872">
    <property type="protein sequence ID" value="KAJ2929474.1"/>
    <property type="molecule type" value="Genomic_DNA"/>
</dbReference>
<feature type="region of interest" description="Disordered" evidence="8">
    <location>
        <begin position="672"/>
        <end position="743"/>
    </location>
</feature>
<keyword evidence="6" id="KW-0963">Cytoplasm</keyword>
<organism evidence="10 11">
    <name type="scientific">Candolleomyces eurysporus</name>
    <dbReference type="NCBI Taxonomy" id="2828524"/>
    <lineage>
        <taxon>Eukaryota</taxon>
        <taxon>Fungi</taxon>
        <taxon>Dikarya</taxon>
        <taxon>Basidiomycota</taxon>
        <taxon>Agaricomycotina</taxon>
        <taxon>Agaricomycetes</taxon>
        <taxon>Agaricomycetidae</taxon>
        <taxon>Agaricales</taxon>
        <taxon>Agaricineae</taxon>
        <taxon>Psathyrellaceae</taxon>
        <taxon>Candolleomyces</taxon>
    </lineage>
</organism>
<evidence type="ECO:0000313" key="11">
    <source>
        <dbReference type="Proteomes" id="UP001140091"/>
    </source>
</evidence>
<evidence type="ECO:0000256" key="3">
    <source>
        <dbReference type="ARBA" id="ARBA00004496"/>
    </source>
</evidence>
<feature type="non-terminal residue" evidence="10">
    <location>
        <position position="1198"/>
    </location>
</feature>
<evidence type="ECO:0000256" key="4">
    <source>
        <dbReference type="ARBA" id="ARBA00009461"/>
    </source>
</evidence>
<dbReference type="Pfam" id="PF14474">
    <property type="entry name" value="RTC4"/>
    <property type="match status" value="1"/>
</dbReference>
<dbReference type="InterPro" id="IPR039024">
    <property type="entry name" value="RTC4"/>
</dbReference>
<protein>
    <recommendedName>
        <fullName evidence="5">Restriction of telomere capping protein 4</fullName>
    </recommendedName>
</protein>
<feature type="compositionally biased region" description="Low complexity" evidence="8">
    <location>
        <begin position="642"/>
        <end position="657"/>
    </location>
</feature>
<evidence type="ECO:0000256" key="8">
    <source>
        <dbReference type="SAM" id="MobiDB-lite"/>
    </source>
</evidence>
<dbReference type="Proteomes" id="UP001140091">
    <property type="component" value="Unassembled WGS sequence"/>
</dbReference>
<gene>
    <name evidence="10" type="ORF">H1R20_g7620</name>
</gene>
<evidence type="ECO:0000256" key="6">
    <source>
        <dbReference type="ARBA" id="ARBA00022490"/>
    </source>
</evidence>
<dbReference type="GO" id="GO:0005737">
    <property type="term" value="C:cytoplasm"/>
    <property type="evidence" value="ECO:0007669"/>
    <property type="project" value="UniProtKB-SubCell"/>
</dbReference>
<keyword evidence="11" id="KW-1185">Reference proteome</keyword>
<dbReference type="OrthoDB" id="128308at2759"/>
<dbReference type="PANTHER" id="PTHR41391:SF1">
    <property type="entry name" value="RESTRICTION OF TELOMERE CAPPING PROTEIN 4"/>
    <property type="match status" value="1"/>
</dbReference>
<feature type="compositionally biased region" description="Basic and acidic residues" evidence="8">
    <location>
        <begin position="482"/>
        <end position="492"/>
    </location>
</feature>
<evidence type="ECO:0000313" key="10">
    <source>
        <dbReference type="EMBL" id="KAJ2929474.1"/>
    </source>
</evidence>
<evidence type="ECO:0000256" key="7">
    <source>
        <dbReference type="ARBA" id="ARBA00023242"/>
    </source>
</evidence>
<evidence type="ECO:0000256" key="2">
    <source>
        <dbReference type="ARBA" id="ARBA00004123"/>
    </source>
</evidence>
<dbReference type="GO" id="GO:0005634">
    <property type="term" value="C:nucleus"/>
    <property type="evidence" value="ECO:0007669"/>
    <property type="project" value="UniProtKB-SubCell"/>
</dbReference>
<feature type="compositionally biased region" description="Basic and acidic residues" evidence="8">
    <location>
        <begin position="427"/>
        <end position="436"/>
    </location>
</feature>
<evidence type="ECO:0000259" key="9">
    <source>
        <dbReference type="SMART" id="SM01312"/>
    </source>
</evidence>
<sequence length="1198" mass="132786">MAASPTSKVNKGKGKHRTVVTSDPESDQDDSVQAKAAPFPLAMTFFDDPGGSKDSRAAGSSKARRKSRRAHSESDEDEDEDGIQGKVAPFPLGTQFFHDIGSPTTARHFKSQKKRLSEGLDSDDPSPRKRSKGDASLFDDDDDEPFEEESFFISSTTDPKTLCPYCDNPLPSSPSPALVKMLEAMLGKSYRDPRPANPLGRKAPFATFIDLCHRHQFESKILPEAEKKGWPKVIDWDSLSARIENMQSELQKLIDDTSDKGPRSRSPFWQDIMKAIKVKGLRAATGVKDQFENFEKTQPGYYGELGTVIINQTLYDMFPPASIQAQAIAPLGAEEFLQRILIPEAALRLIMEDKGLKGSSGRQTALQVLRESSSYGVAMFPADGTDPMGGGGRKSTKNEEGLTAGETIIMERARRRRKEIEEEDAREEAAEAERARMMQVDTVQQKSKPRPRPRPVGKGASKSSMMDLSKTDDENIFTADESDGRPEHRDTDPIEVDVTDYGADHSESDADSEIIVSSRPQRTRKSRSPPLVRDDRKSKRSTSSRAGSVKPSRPRKASSSVNGWSSNYDSEYKRKSANVARNRRRRQETRREESDGDPDSEVPSIVEIDPDDAPASNAKTPKPRMKNSAMRKPLLVEDEATPRPSRSIAPSSSQADLPPLLKAKALAEARKKAAAAVKDPDVDEDEKDRSIPVNSRQAQGGKGKWVHSMRADYLGKNKKSSQEDSSEDEDDSQPDKDKSHSWLLISDGPRLPAELFDNIIYFFVEAVAQRRQFKDVRLYYADIVCLRLCSRAFNHSTLRHAFRTTVILNSGIWFGVCKLLYAKAEEGRSGGVLAGFAWVRELEIRDIADVLTSPTHILRFDALVSLSLDFARQGLNTQLDCVKRFFSVFDTAADTLDSDSTALASHGISQSLRHLRFTKLPAIEISLLRFIARVFPALVSLEIDSASRLNVGCCTGCFEDSLTLTVHSPVSRRFHSAEALAMAYGEALQPLTSLKRLYLGIFLSPEELVENHVDFLSSATVKVLNVLEKMSQQDCEKCQALFEPLAYQELLASLRVAQYVKSLETIGWETWCDYSNRTHYGGQRRPVDDQLEGALEGSHTVIRVNSKASRAEELEGGSQDLAMEVEDDAGSSQASDASSVSQSSSTMDSDSQVSIAPYLNGDKGGRPGIPRAGFRLNMKVIREAQRVRIQRLEPNLNQ</sequence>
<feature type="region of interest" description="Disordered" evidence="8">
    <location>
        <begin position="1126"/>
        <end position="1172"/>
    </location>
</feature>
<feature type="region of interest" description="Disordered" evidence="8">
    <location>
        <begin position="383"/>
        <end position="657"/>
    </location>
</feature>
<keyword evidence="7" id="KW-0539">Nucleus</keyword>
<accession>A0A9W8JAX7</accession>
<feature type="compositionally biased region" description="Polar residues" evidence="8">
    <location>
        <begin position="557"/>
        <end position="569"/>
    </location>
</feature>
<feature type="compositionally biased region" description="Low complexity" evidence="8">
    <location>
        <begin position="1130"/>
        <end position="1154"/>
    </location>
</feature>
<comment type="function">
    <text evidence="1">May be involved in a process influencing telomere capping.</text>
</comment>
<reference evidence="10" key="1">
    <citation type="submission" date="2022-06" db="EMBL/GenBank/DDBJ databases">
        <title>Genome Sequence of Candolleomyces eurysporus.</title>
        <authorList>
            <person name="Buettner E."/>
        </authorList>
    </citation>
    <scope>NUCLEOTIDE SEQUENCE</scope>
    <source>
        <strain evidence="10">VTCC 930004</strain>
    </source>
</reference>
<comment type="similarity">
    <text evidence="4">Belongs to the RTC4 family.</text>
</comment>
<comment type="subcellular location">
    <subcellularLocation>
        <location evidence="3">Cytoplasm</location>
    </subcellularLocation>
    <subcellularLocation>
        <location evidence="2">Nucleus</location>
    </subcellularLocation>
</comment>
<dbReference type="PANTHER" id="PTHR41391">
    <property type="entry name" value="RESTRICTION OF TELOMERE CAPPING PROTEIN 4"/>
    <property type="match status" value="1"/>
</dbReference>
<evidence type="ECO:0000256" key="5">
    <source>
        <dbReference type="ARBA" id="ARBA00015162"/>
    </source>
</evidence>
<dbReference type="SMART" id="SM01312">
    <property type="entry name" value="RTC4"/>
    <property type="match status" value="1"/>
</dbReference>
<comment type="caution">
    <text evidence="10">The sequence shown here is derived from an EMBL/GenBank/DDBJ whole genome shotgun (WGS) entry which is preliminary data.</text>
</comment>
<proteinExistence type="inferred from homology"/>